<evidence type="ECO:0000313" key="2">
    <source>
        <dbReference type="EMBL" id="TXG90246.1"/>
    </source>
</evidence>
<evidence type="ECO:0000259" key="1">
    <source>
        <dbReference type="Pfam" id="PF13577"/>
    </source>
</evidence>
<name>A0A6P2CG90_9NOCA</name>
<dbReference type="RefSeq" id="WP_010839741.1">
    <property type="nucleotide sequence ID" value="NZ_QRCM01000001.1"/>
</dbReference>
<dbReference type="AlphaFoldDB" id="A0A6P2CG90"/>
<dbReference type="Gene3D" id="3.10.450.50">
    <property type="match status" value="1"/>
</dbReference>
<dbReference type="InterPro" id="IPR037401">
    <property type="entry name" value="SnoaL-like"/>
</dbReference>
<sequence length="158" mass="17979">MDLQAIKEIEQLKHRYVRALDTKEWSALADTLTENVSAIYGQYIDFDSRDAFVSFLENTLGTHVLTEHQCGQPQIDVTGDRASGTWQLADTTIFPEDGLLLRGSAYYTDRYVRAADGVWRISHTTYERTWEAAVALDDMPGFRLAFNRWDELEPPASA</sequence>
<proteinExistence type="predicted"/>
<dbReference type="InterPro" id="IPR032710">
    <property type="entry name" value="NTF2-like_dom_sf"/>
</dbReference>
<dbReference type="SUPFAM" id="SSF54427">
    <property type="entry name" value="NTF2-like"/>
    <property type="match status" value="1"/>
</dbReference>
<evidence type="ECO:0000313" key="3">
    <source>
        <dbReference type="Proteomes" id="UP000471120"/>
    </source>
</evidence>
<comment type="caution">
    <text evidence="2">The sequence shown here is derived from an EMBL/GenBank/DDBJ whole genome shotgun (WGS) entry which is preliminary data.</text>
</comment>
<dbReference type="Pfam" id="PF13577">
    <property type="entry name" value="SnoaL_4"/>
    <property type="match status" value="1"/>
</dbReference>
<organism evidence="2 3">
    <name type="scientific">Rhodococcus rhodnii</name>
    <dbReference type="NCBI Taxonomy" id="38312"/>
    <lineage>
        <taxon>Bacteria</taxon>
        <taxon>Bacillati</taxon>
        <taxon>Actinomycetota</taxon>
        <taxon>Actinomycetes</taxon>
        <taxon>Mycobacteriales</taxon>
        <taxon>Nocardiaceae</taxon>
        <taxon>Rhodococcus</taxon>
    </lineage>
</organism>
<feature type="domain" description="SnoaL-like" evidence="1">
    <location>
        <begin position="2"/>
        <end position="124"/>
    </location>
</feature>
<dbReference type="EMBL" id="QRCM01000001">
    <property type="protein sequence ID" value="TXG90246.1"/>
    <property type="molecule type" value="Genomic_DNA"/>
</dbReference>
<protein>
    <submittedName>
        <fullName evidence="2">Nuclear transport factor 2 family protein</fullName>
    </submittedName>
</protein>
<dbReference type="Proteomes" id="UP000471120">
    <property type="component" value="Unassembled WGS sequence"/>
</dbReference>
<accession>A0A6P2CG90</accession>
<reference evidence="2 3" key="1">
    <citation type="submission" date="2018-07" db="EMBL/GenBank/DDBJ databases">
        <title>Genome sequence of Rhodococcus rhodnii ATCC 35071 from Rhodnius prolixus.</title>
        <authorList>
            <person name="Patel V."/>
            <person name="Vogel K.J."/>
        </authorList>
    </citation>
    <scope>NUCLEOTIDE SEQUENCE [LARGE SCALE GENOMIC DNA]</scope>
    <source>
        <strain evidence="2 3">ATCC 35071</strain>
    </source>
</reference>
<gene>
    <name evidence="2" type="ORF">DW322_08440</name>
</gene>